<proteinExistence type="predicted"/>
<dbReference type="PANTHER" id="PTHR23221">
    <property type="entry name" value="GLYCOSYLPHOSPHATIDYLINOSITOL PHOSPHOLIPASE D"/>
    <property type="match status" value="1"/>
</dbReference>
<evidence type="ECO:0000256" key="4">
    <source>
        <dbReference type="ARBA" id="ARBA00023180"/>
    </source>
</evidence>
<dbReference type="Proteomes" id="UP001596098">
    <property type="component" value="Unassembled WGS sequence"/>
</dbReference>
<dbReference type="Gene3D" id="2.130.10.130">
    <property type="entry name" value="Integrin alpha, N-terminal"/>
    <property type="match status" value="3"/>
</dbReference>
<dbReference type="InterPro" id="IPR013517">
    <property type="entry name" value="FG-GAP"/>
</dbReference>
<dbReference type="Pfam" id="PF01839">
    <property type="entry name" value="FG-GAP"/>
    <property type="match status" value="2"/>
</dbReference>
<reference evidence="7" key="1">
    <citation type="journal article" date="2019" name="Int. J. Syst. Evol. Microbiol.">
        <title>The Global Catalogue of Microorganisms (GCM) 10K type strain sequencing project: providing services to taxonomists for standard genome sequencing and annotation.</title>
        <authorList>
            <consortium name="The Broad Institute Genomics Platform"/>
            <consortium name="The Broad Institute Genome Sequencing Center for Infectious Disease"/>
            <person name="Wu L."/>
            <person name="Ma J."/>
        </authorList>
    </citation>
    <scope>NUCLEOTIDE SEQUENCE [LARGE SCALE GENOMIC DNA]</scope>
    <source>
        <strain evidence="7">DFY28</strain>
    </source>
</reference>
<gene>
    <name evidence="6" type="ORF">ACFPWU_07795</name>
</gene>
<comment type="caution">
    <text evidence="6">The sequence shown here is derived from an EMBL/GenBank/DDBJ whole genome shotgun (WGS) entry which is preliminary data.</text>
</comment>
<evidence type="ECO:0000256" key="3">
    <source>
        <dbReference type="ARBA" id="ARBA00022801"/>
    </source>
</evidence>
<feature type="compositionally biased region" description="Polar residues" evidence="5">
    <location>
        <begin position="915"/>
        <end position="930"/>
    </location>
</feature>
<feature type="region of interest" description="Disordered" evidence="5">
    <location>
        <begin position="915"/>
        <end position="936"/>
    </location>
</feature>
<accession>A0ABW1QVL8</accession>
<dbReference type="RefSeq" id="WP_128221372.1">
    <property type="nucleotide sequence ID" value="NZ_CP034929.1"/>
</dbReference>
<dbReference type="Pfam" id="PF13517">
    <property type="entry name" value="FG-GAP_3"/>
    <property type="match status" value="1"/>
</dbReference>
<sequence>MKNTRTSVLLALGLVAGGIGAGIPVSAHAERQATALAATGLADAFAPTALTLHGGRANQEFGTVLNSDVCDLDGDSAGDVTATGAAAFGSTGGSFVDMEAQRRLDGYSDALTDLPQWTNWTTDGTTGFTCAGDVNADGFDDLVEVVAPTTRVIAVEQSAGTRNASGKLVQNRVRRYTFPTGSTHLGARALGGAGDVDGDGLGDVLVSQHTATPAATPAATGTGATRAEAGRLWVLRGKAEATFPSAVSTPTLTTSANAGADVALVVSGAAAGDRIGTAVSLGDVTGDGFDDLAVASERGTVWLVRGAAPTATTREVDLAASDGHVIATGATGLADLAVGDVDGDSRTDLVVGLGAGLGTGPAADGGVAVITDLADAALAATPVVVDPAAGTVSVSGTTHGYLVRAEHPGDALGHSVAVMGDLDGDGRDDLLVGAPGVDVPDASGRLVADTGAAYVLAGRAGGAVQELSDLTAAQGHRVDGTRGDAQADDRASRFGFDVAAVGDVDGNGAADFAVSAPGRSEHATYRQGAVTVALRGELGAQVSLKAARRVGDDGIAVADGTVLKASDVVDVRTNLLLATAQGISGRVTLTVDGAPVATGATTVSAPHRAFAFFDDVALPVGEHVLGVRTDAVAGVHGAATQAGPQVLVTDTTRTTVTVENGQLVARVVTATDGTSLTTGTVTFTTAGGETLAADVAVVEGVARVALPSGTVRAAATGARAAYSGVATRFRGEPAQLLAASTATVAAPVTPKGTLTLSTKSVRRGDVVRATLTLDRVVSDTVTLLVDGRAVGTAKVTGRTATVQLPKTLGVGSHTVTARTAGTQELLATTATAKLTVTRTTTGTVKATAKKFARGGKPKVVVTVAKASDGTWPVGKVTVKVGGVAKKVKVTAAKKGKVTVTLPARRTAGKATVSFTPTARGSYTTPKSTSVKLRPRG</sequence>
<dbReference type="EMBL" id="JBHSQI010000003">
    <property type="protein sequence ID" value="MFC6153566.1"/>
    <property type="molecule type" value="Genomic_DNA"/>
</dbReference>
<dbReference type="InterPro" id="IPR028994">
    <property type="entry name" value="Integrin_alpha_N"/>
</dbReference>
<evidence type="ECO:0000313" key="6">
    <source>
        <dbReference type="EMBL" id="MFC6153566.1"/>
    </source>
</evidence>
<evidence type="ECO:0000256" key="1">
    <source>
        <dbReference type="ARBA" id="ARBA00022729"/>
    </source>
</evidence>
<dbReference type="SMART" id="SM00191">
    <property type="entry name" value="Int_alpha"/>
    <property type="match status" value="5"/>
</dbReference>
<keyword evidence="4" id="KW-0325">Glycoprotein</keyword>
<evidence type="ECO:0000256" key="5">
    <source>
        <dbReference type="SAM" id="MobiDB-lite"/>
    </source>
</evidence>
<keyword evidence="7" id="KW-1185">Reference proteome</keyword>
<keyword evidence="2" id="KW-0677">Repeat</keyword>
<dbReference type="SUPFAM" id="SSF69318">
    <property type="entry name" value="Integrin alpha N-terminal domain"/>
    <property type="match status" value="1"/>
</dbReference>
<dbReference type="PANTHER" id="PTHR23221:SF7">
    <property type="entry name" value="PHOSPHATIDYLINOSITOL-GLYCAN-SPECIFIC PHOSPHOLIPASE D"/>
    <property type="match status" value="1"/>
</dbReference>
<keyword evidence="3" id="KW-0378">Hydrolase</keyword>
<organism evidence="6 7">
    <name type="scientific">Nocardioides yefusunii</name>
    <dbReference type="NCBI Taxonomy" id="2500546"/>
    <lineage>
        <taxon>Bacteria</taxon>
        <taxon>Bacillati</taxon>
        <taxon>Actinomycetota</taxon>
        <taxon>Actinomycetes</taxon>
        <taxon>Propionibacteriales</taxon>
        <taxon>Nocardioidaceae</taxon>
        <taxon>Nocardioides</taxon>
    </lineage>
</organism>
<keyword evidence="1" id="KW-0732">Signal</keyword>
<name>A0ABW1QVL8_9ACTN</name>
<dbReference type="PROSITE" id="PS51470">
    <property type="entry name" value="FG_GAP"/>
    <property type="match status" value="2"/>
</dbReference>
<evidence type="ECO:0000313" key="7">
    <source>
        <dbReference type="Proteomes" id="UP001596098"/>
    </source>
</evidence>
<evidence type="ECO:0000256" key="2">
    <source>
        <dbReference type="ARBA" id="ARBA00022737"/>
    </source>
</evidence>
<dbReference type="InterPro" id="IPR013519">
    <property type="entry name" value="Int_alpha_beta-p"/>
</dbReference>
<protein>
    <submittedName>
        <fullName evidence="6">VCBS repeat-containing protein</fullName>
    </submittedName>
</protein>